<dbReference type="PROSITE" id="PS50106">
    <property type="entry name" value="PDZ"/>
    <property type="match status" value="1"/>
</dbReference>
<evidence type="ECO:0000256" key="2">
    <source>
        <dbReference type="SAM" id="Phobius"/>
    </source>
</evidence>
<dbReference type="SUPFAM" id="SSF50156">
    <property type="entry name" value="PDZ domain-like"/>
    <property type="match status" value="1"/>
</dbReference>
<dbReference type="SUPFAM" id="SSF54211">
    <property type="entry name" value="Ribosomal protein S5 domain 2-like"/>
    <property type="match status" value="1"/>
</dbReference>
<dbReference type="GO" id="GO:0006508">
    <property type="term" value="P:proteolysis"/>
    <property type="evidence" value="ECO:0007669"/>
    <property type="project" value="UniProtKB-KW"/>
</dbReference>
<dbReference type="Pfam" id="PF13180">
    <property type="entry name" value="PDZ_2"/>
    <property type="match status" value="1"/>
</dbReference>
<evidence type="ECO:0000259" key="4">
    <source>
        <dbReference type="PROSITE" id="PS51786"/>
    </source>
</evidence>
<dbReference type="PANTHER" id="PTHR10046">
    <property type="entry name" value="ATP DEPENDENT LON PROTEASE FAMILY MEMBER"/>
    <property type="match status" value="1"/>
</dbReference>
<dbReference type="Gene3D" id="3.30.230.10">
    <property type="match status" value="1"/>
</dbReference>
<feature type="transmembrane region" description="Helical" evidence="2">
    <location>
        <begin position="12"/>
        <end position="32"/>
    </location>
</feature>
<protein>
    <recommendedName>
        <fullName evidence="1">endopeptidase La</fullName>
        <ecNumber evidence="1">3.4.21.53</ecNumber>
    </recommendedName>
</protein>
<dbReference type="Pfam" id="PF05362">
    <property type="entry name" value="Lon_C"/>
    <property type="match status" value="1"/>
</dbReference>
<gene>
    <name evidence="5" type="ORF">ACFSKK_06765</name>
</gene>
<feature type="active site" evidence="1">
    <location>
        <position position="283"/>
    </location>
</feature>
<dbReference type="InterPro" id="IPR001478">
    <property type="entry name" value="PDZ"/>
</dbReference>
<keyword evidence="1" id="KW-0720">Serine protease</keyword>
<comment type="caution">
    <text evidence="5">The sequence shown here is derived from an EMBL/GenBank/DDBJ whole genome shotgun (WGS) entry which is preliminary data.</text>
</comment>
<dbReference type="EC" id="3.4.21.53" evidence="1"/>
<dbReference type="NCBIfam" id="NF041438">
    <property type="entry name" value="SepM_fam_S16"/>
    <property type="match status" value="1"/>
</dbReference>
<evidence type="ECO:0000313" key="6">
    <source>
        <dbReference type="Proteomes" id="UP001597318"/>
    </source>
</evidence>
<keyword evidence="1 5" id="KW-0378">Hydrolase</keyword>
<keyword evidence="6" id="KW-1185">Reference proteome</keyword>
<organism evidence="5 6">
    <name type="scientific">Metabacillus endolithicus</name>
    <dbReference type="NCBI Taxonomy" id="1535204"/>
    <lineage>
        <taxon>Bacteria</taxon>
        <taxon>Bacillati</taxon>
        <taxon>Bacillota</taxon>
        <taxon>Bacilli</taxon>
        <taxon>Bacillales</taxon>
        <taxon>Bacillaceae</taxon>
        <taxon>Metabacillus</taxon>
    </lineage>
</organism>
<evidence type="ECO:0000313" key="5">
    <source>
        <dbReference type="EMBL" id="MFD2213394.1"/>
    </source>
</evidence>
<comment type="catalytic activity">
    <reaction evidence="1">
        <text>Hydrolysis of proteins in presence of ATP.</text>
        <dbReference type="EC" id="3.4.21.53"/>
    </reaction>
</comment>
<feature type="domain" description="Lon proteolytic" evidence="4">
    <location>
        <begin position="233"/>
        <end position="340"/>
    </location>
</feature>
<dbReference type="InterPro" id="IPR008269">
    <property type="entry name" value="Lon_proteolytic"/>
</dbReference>
<dbReference type="RefSeq" id="WP_247340981.1">
    <property type="nucleotide sequence ID" value="NZ_CP095550.1"/>
</dbReference>
<dbReference type="EMBL" id="JBHUIK010000001">
    <property type="protein sequence ID" value="MFD2213394.1"/>
    <property type="molecule type" value="Genomic_DNA"/>
</dbReference>
<name>A0ABW5BWW7_9BACI</name>
<dbReference type="SMART" id="SM00228">
    <property type="entry name" value="PDZ"/>
    <property type="match status" value="1"/>
</dbReference>
<dbReference type="InterPro" id="IPR036034">
    <property type="entry name" value="PDZ_sf"/>
</dbReference>
<dbReference type="PROSITE" id="PS51786">
    <property type="entry name" value="LON_PROTEOLYTIC"/>
    <property type="match status" value="1"/>
</dbReference>
<accession>A0ABW5BWW7</accession>
<keyword evidence="2" id="KW-0812">Transmembrane</keyword>
<feature type="active site" evidence="1">
    <location>
        <position position="238"/>
    </location>
</feature>
<sequence length="344" mass="37892">MVKHKKINLKIPLLIMILLMIVAFIPTPYYLYQPGSIEALQPKIKIEDGYTKEDGSFHLTTILSVKAMNPYILAYGLVAPHTDIVEEEDVKGDLTDQEYNRLLEFMMKNSKQNALVAGFKQAGEEVKIDYHGIFVSAILADSPAKNVLQVGDVITSIDGKKMYEATEFISYIEQNKKEGDQATLTISRGGEEIKKTVKMVKLDPSTNKVGIGIAPEEDFTATVSREVEIESDDIGGPSAGLMFSLEILNQLVAEDLTKGYKIAGTGTIDHNGNVGQIGGITHKITAAYEDGADIFFAPKDITSYDRNEQEVIAEVEKNGYEVEVVPVATLFEAVEYLEGLEEKS</sequence>
<proteinExistence type="inferred from homology"/>
<keyword evidence="1 5" id="KW-0645">Protease</keyword>
<dbReference type="InterPro" id="IPR014721">
    <property type="entry name" value="Ribsml_uS5_D2-typ_fold_subgr"/>
</dbReference>
<feature type="domain" description="PDZ" evidence="3">
    <location>
        <begin position="104"/>
        <end position="190"/>
    </location>
</feature>
<keyword evidence="2" id="KW-1133">Transmembrane helix</keyword>
<dbReference type="InterPro" id="IPR020568">
    <property type="entry name" value="Ribosomal_Su5_D2-typ_SF"/>
</dbReference>
<dbReference type="Proteomes" id="UP001597318">
    <property type="component" value="Unassembled WGS sequence"/>
</dbReference>
<reference evidence="6" key="1">
    <citation type="journal article" date="2019" name="Int. J. Syst. Evol. Microbiol.">
        <title>The Global Catalogue of Microorganisms (GCM) 10K type strain sequencing project: providing services to taxonomists for standard genome sequencing and annotation.</title>
        <authorList>
            <consortium name="The Broad Institute Genomics Platform"/>
            <consortium name="The Broad Institute Genome Sequencing Center for Infectious Disease"/>
            <person name="Wu L."/>
            <person name="Ma J."/>
        </authorList>
    </citation>
    <scope>NUCLEOTIDE SEQUENCE [LARGE SCALE GENOMIC DNA]</scope>
    <source>
        <strain evidence="6">CGMCC 1.15474</strain>
    </source>
</reference>
<dbReference type="GO" id="GO:0008233">
    <property type="term" value="F:peptidase activity"/>
    <property type="evidence" value="ECO:0007669"/>
    <property type="project" value="UniProtKB-KW"/>
</dbReference>
<dbReference type="InterPro" id="IPR027065">
    <property type="entry name" value="Lon_Prtase"/>
</dbReference>
<comment type="similarity">
    <text evidence="1">Belongs to the peptidase S16 family.</text>
</comment>
<keyword evidence="2" id="KW-0472">Membrane</keyword>
<evidence type="ECO:0000259" key="3">
    <source>
        <dbReference type="PROSITE" id="PS50106"/>
    </source>
</evidence>
<evidence type="ECO:0000256" key="1">
    <source>
        <dbReference type="PROSITE-ProRule" id="PRU01122"/>
    </source>
</evidence>